<evidence type="ECO:0000256" key="1">
    <source>
        <dbReference type="SAM" id="MobiDB-lite"/>
    </source>
</evidence>
<dbReference type="RefSeq" id="WP_064123277.1">
    <property type="nucleotide sequence ID" value="NZ_CP015243.1"/>
</dbReference>
<accession>A0A172YGQ7</accession>
<sequence>MSTISPLIDTLLHHVLGRRGELERHALPPRGPMVVSGASEVQGQLRGEPGGGSLASSNAPSQSVSRGVGPGESRADTGGDAADRNQSSRGERENLSREARAIAQVLGKFPQPASVMPLPGFFRTHASVAASAQLSAEAELVDGLEGSRSLPAMRLDAGTIASSLREGVIDSGLFYERHLALALMDKWPLTRLAHEPQARRAAESGSAVEDDLAPIVRHQLELLGGEPLRLQFPLHAGVVASLEIFLSEEEGESGPESGEDVEGDGQPSESLRWQTRITVDLPALGRVEASIGRYSDGLRIELHGASEAACVALTDGGKTLEAGLDGQGLALSALSVEALNVKAREAGL</sequence>
<dbReference type="EMBL" id="CP015243">
    <property type="protein sequence ID" value="ANF58394.1"/>
    <property type="molecule type" value="Genomic_DNA"/>
</dbReference>
<feature type="domain" description="Flagellar hook-length control protein-like C-terminal" evidence="2">
    <location>
        <begin position="272"/>
        <end position="337"/>
    </location>
</feature>
<dbReference type="STRING" id="376489.A5892_13700"/>
<gene>
    <name evidence="3" type="ORF">A5892_13700</name>
</gene>
<dbReference type="Pfam" id="PF02120">
    <property type="entry name" value="Flg_hook"/>
    <property type="match status" value="1"/>
</dbReference>
<dbReference type="InterPro" id="IPR021136">
    <property type="entry name" value="Flagellar_hook_control-like_C"/>
</dbReference>
<proteinExistence type="predicted"/>
<keyword evidence="4" id="KW-1185">Reference proteome</keyword>
<reference evidence="3 4" key="1">
    <citation type="submission" date="2016-04" db="EMBL/GenBank/DDBJ databases">
        <title>Complete Genome Sequence of Halotalea alkalilenta IHB B 13600.</title>
        <authorList>
            <person name="Swarnkar M.K."/>
            <person name="Sharma A."/>
            <person name="Kaushal K."/>
            <person name="Soni R."/>
            <person name="Rana S."/>
            <person name="Singh A.K."/>
            <person name="Gulati A."/>
        </authorList>
    </citation>
    <scope>NUCLEOTIDE SEQUENCE [LARGE SCALE GENOMIC DNA]</scope>
    <source>
        <strain evidence="3 4">IHB B 13600</strain>
    </source>
</reference>
<feature type="compositionally biased region" description="Basic and acidic residues" evidence="1">
    <location>
        <begin position="73"/>
        <end position="83"/>
    </location>
</feature>
<evidence type="ECO:0000313" key="3">
    <source>
        <dbReference type="EMBL" id="ANF58394.1"/>
    </source>
</evidence>
<dbReference type="KEGG" id="haa:A5892_13700"/>
<dbReference type="AlphaFoldDB" id="A0A172YGQ7"/>
<evidence type="ECO:0000313" key="4">
    <source>
        <dbReference type="Proteomes" id="UP000077875"/>
    </source>
</evidence>
<organism evidence="3 4">
    <name type="scientific">Halotalea alkalilenta</name>
    <dbReference type="NCBI Taxonomy" id="376489"/>
    <lineage>
        <taxon>Bacteria</taxon>
        <taxon>Pseudomonadati</taxon>
        <taxon>Pseudomonadota</taxon>
        <taxon>Gammaproteobacteria</taxon>
        <taxon>Oceanospirillales</taxon>
        <taxon>Halomonadaceae</taxon>
        <taxon>Halotalea</taxon>
    </lineage>
</organism>
<feature type="region of interest" description="Disordered" evidence="1">
    <location>
        <begin position="23"/>
        <end position="96"/>
    </location>
</feature>
<protein>
    <recommendedName>
        <fullName evidence="2">Flagellar hook-length control protein-like C-terminal domain-containing protein</fullName>
    </recommendedName>
</protein>
<evidence type="ECO:0000259" key="2">
    <source>
        <dbReference type="Pfam" id="PF02120"/>
    </source>
</evidence>
<feature type="region of interest" description="Disordered" evidence="1">
    <location>
        <begin position="249"/>
        <end position="271"/>
    </location>
</feature>
<dbReference type="Proteomes" id="UP000077875">
    <property type="component" value="Chromosome"/>
</dbReference>
<feature type="compositionally biased region" description="Polar residues" evidence="1">
    <location>
        <begin position="54"/>
        <end position="65"/>
    </location>
</feature>
<feature type="compositionally biased region" description="Acidic residues" evidence="1">
    <location>
        <begin position="249"/>
        <end position="263"/>
    </location>
</feature>
<name>A0A172YGQ7_9GAMM</name>